<protein>
    <submittedName>
        <fullName evidence="2">ROK family transcriptional regulator</fullName>
    </submittedName>
</protein>
<dbReference type="Proteomes" id="UP000442535">
    <property type="component" value="Unassembled WGS sequence"/>
</dbReference>
<dbReference type="Gene3D" id="1.10.10.10">
    <property type="entry name" value="Winged helix-like DNA-binding domain superfamily/Winged helix DNA-binding domain"/>
    <property type="match status" value="1"/>
</dbReference>
<name>A0A7K0K2U6_9ACTO</name>
<keyword evidence="3" id="KW-1185">Reference proteome</keyword>
<evidence type="ECO:0000313" key="3">
    <source>
        <dbReference type="Proteomes" id="UP000442535"/>
    </source>
</evidence>
<proteinExistence type="inferred from homology"/>
<dbReference type="AlphaFoldDB" id="A0A7K0K2U6"/>
<dbReference type="SUPFAM" id="SSF46785">
    <property type="entry name" value="Winged helix' DNA-binding domain"/>
    <property type="match status" value="1"/>
</dbReference>
<dbReference type="PANTHER" id="PTHR18964">
    <property type="entry name" value="ROK (REPRESSOR, ORF, KINASE) FAMILY"/>
    <property type="match status" value="1"/>
</dbReference>
<dbReference type="Pfam" id="PF00480">
    <property type="entry name" value="ROK"/>
    <property type="match status" value="1"/>
</dbReference>
<comment type="similarity">
    <text evidence="1">Belongs to the ROK (NagC/XylR) family.</text>
</comment>
<evidence type="ECO:0000313" key="2">
    <source>
        <dbReference type="EMBL" id="MST49738.1"/>
    </source>
</evidence>
<dbReference type="InterPro" id="IPR036388">
    <property type="entry name" value="WH-like_DNA-bd_sf"/>
</dbReference>
<organism evidence="2 3">
    <name type="scientific">Mobiluncus porci</name>
    <dbReference type="NCBI Taxonomy" id="2652278"/>
    <lineage>
        <taxon>Bacteria</taxon>
        <taxon>Bacillati</taxon>
        <taxon>Actinomycetota</taxon>
        <taxon>Actinomycetes</taxon>
        <taxon>Actinomycetales</taxon>
        <taxon>Actinomycetaceae</taxon>
        <taxon>Mobiluncus</taxon>
    </lineage>
</organism>
<dbReference type="EMBL" id="VUMY01000008">
    <property type="protein sequence ID" value="MST49738.1"/>
    <property type="molecule type" value="Genomic_DNA"/>
</dbReference>
<dbReference type="Gene3D" id="3.30.420.40">
    <property type="match status" value="2"/>
</dbReference>
<comment type="caution">
    <text evidence="2">The sequence shown here is derived from an EMBL/GenBank/DDBJ whole genome shotgun (WGS) entry which is preliminary data.</text>
</comment>
<sequence length="434" mass="46673">MQSQVCTTKVLSNETHRMPAPYQASLRYNRTVQRVGFNARCSMFTGVTSSKERVLAQIIHDGPLYRADLARVLGVSRTTITNATQALVLAGLLAEEKPHGLKAKLYVPQSVGVMVSVTFTIRSTAVFISTLDGAVVSSQVYATEPSELGIKRFETAEVVLCDVLGDVGNPPIAAMHIAVNTQVDTQSGEVLGGEASRMWQGVNLLKGFSRLAPQASIIIENTARLIGLMQAQSYSCERRNLAYVHVSFGVTLGHILDGHIVHGSRGGAGELGHVSIDPHGLPCECGNRGCLMQYIGEEAVMERARVLSSAPGSVDELVGNSSKSDAAFYDHGAVALLDDLGECLGRALVTVCHILDPDVIVIGGKLAFSDIFVDAVKRVVLQRALPLTTSNLEISAVHVPFDVRSIAEAGIDVLRRRDDIIRRCVELISSNYEL</sequence>
<dbReference type="PANTHER" id="PTHR18964:SF149">
    <property type="entry name" value="BIFUNCTIONAL UDP-N-ACETYLGLUCOSAMINE 2-EPIMERASE_N-ACETYLMANNOSAMINE KINASE"/>
    <property type="match status" value="1"/>
</dbReference>
<dbReference type="InterPro" id="IPR036390">
    <property type="entry name" value="WH_DNA-bd_sf"/>
</dbReference>
<accession>A0A7K0K2U6</accession>
<gene>
    <name evidence="2" type="ORF">FYJ63_05740</name>
</gene>
<dbReference type="InterPro" id="IPR000600">
    <property type="entry name" value="ROK"/>
</dbReference>
<evidence type="ECO:0000256" key="1">
    <source>
        <dbReference type="ARBA" id="ARBA00006479"/>
    </source>
</evidence>
<dbReference type="InterPro" id="IPR043129">
    <property type="entry name" value="ATPase_NBD"/>
</dbReference>
<dbReference type="SUPFAM" id="SSF53067">
    <property type="entry name" value="Actin-like ATPase domain"/>
    <property type="match status" value="1"/>
</dbReference>
<reference evidence="2 3" key="1">
    <citation type="submission" date="2019-08" db="EMBL/GenBank/DDBJ databases">
        <title>In-depth cultivation of the pig gut microbiome towards novel bacterial diversity and tailored functional studies.</title>
        <authorList>
            <person name="Wylensek D."/>
            <person name="Hitch T.C.A."/>
            <person name="Clavel T."/>
        </authorList>
    </citation>
    <scope>NUCLEOTIDE SEQUENCE [LARGE SCALE GENOMIC DNA]</scope>
    <source>
        <strain evidence="2 3">RF-GAM-744-WT-7</strain>
    </source>
</reference>